<dbReference type="Proteomes" id="UP001444661">
    <property type="component" value="Unassembled WGS sequence"/>
</dbReference>
<feature type="signal peptide" evidence="1">
    <location>
        <begin position="1"/>
        <end position="19"/>
    </location>
</feature>
<keyword evidence="1" id="KW-0732">Signal</keyword>
<evidence type="ECO:0000313" key="2">
    <source>
        <dbReference type="EMBL" id="KAK8050969.1"/>
    </source>
</evidence>
<proteinExistence type="predicted"/>
<dbReference type="EMBL" id="JAQQWK010000002">
    <property type="protein sequence ID" value="KAK8050969.1"/>
    <property type="molecule type" value="Genomic_DNA"/>
</dbReference>
<reference evidence="2 3" key="1">
    <citation type="submission" date="2023-01" db="EMBL/GenBank/DDBJ databases">
        <title>Analysis of 21 Apiospora genomes using comparative genomics revels a genus with tremendous synthesis potential of carbohydrate active enzymes and secondary metabolites.</title>
        <authorList>
            <person name="Sorensen T."/>
        </authorList>
    </citation>
    <scope>NUCLEOTIDE SEQUENCE [LARGE SCALE GENOMIC DNA]</scope>
    <source>
        <strain evidence="2 3">CBS 33761</strain>
    </source>
</reference>
<keyword evidence="3" id="KW-1185">Reference proteome</keyword>
<protein>
    <submittedName>
        <fullName evidence="2">Uncharacterized protein</fullName>
    </submittedName>
</protein>
<evidence type="ECO:0000256" key="1">
    <source>
        <dbReference type="SAM" id="SignalP"/>
    </source>
</evidence>
<gene>
    <name evidence="2" type="ORF">PG993_002354</name>
</gene>
<evidence type="ECO:0000313" key="3">
    <source>
        <dbReference type="Proteomes" id="UP001444661"/>
    </source>
</evidence>
<feature type="chain" id="PRO_5045908855" evidence="1">
    <location>
        <begin position="20"/>
        <end position="129"/>
    </location>
</feature>
<accession>A0ABR1TWE2</accession>
<sequence length="129" mass="14237">MQLLSTLSLVAGLASAVQANECKMNRFSSGNEWTVTASGVRDIPGTCGGLWDNLKRWPVACLVGYGTQYCREEGPGQLKWYFATTDLCNEGHVESAWWHATRNRFGDIQCKDCSPGFGDGSCPRLEHYP</sequence>
<organism evidence="2 3">
    <name type="scientific">Apiospora rasikravindrae</name>
    <dbReference type="NCBI Taxonomy" id="990691"/>
    <lineage>
        <taxon>Eukaryota</taxon>
        <taxon>Fungi</taxon>
        <taxon>Dikarya</taxon>
        <taxon>Ascomycota</taxon>
        <taxon>Pezizomycotina</taxon>
        <taxon>Sordariomycetes</taxon>
        <taxon>Xylariomycetidae</taxon>
        <taxon>Amphisphaeriales</taxon>
        <taxon>Apiosporaceae</taxon>
        <taxon>Apiospora</taxon>
    </lineage>
</organism>
<name>A0ABR1TWE2_9PEZI</name>
<comment type="caution">
    <text evidence="2">The sequence shown here is derived from an EMBL/GenBank/DDBJ whole genome shotgun (WGS) entry which is preliminary data.</text>
</comment>